<dbReference type="SMART" id="SM00321">
    <property type="entry name" value="WSC"/>
    <property type="match status" value="2"/>
</dbReference>
<dbReference type="Pfam" id="PF07250">
    <property type="entry name" value="Glyoxal_oxid_N"/>
    <property type="match status" value="1"/>
</dbReference>
<dbReference type="InterPro" id="IPR014756">
    <property type="entry name" value="Ig_E-set"/>
</dbReference>
<feature type="chain" id="PRO_5043956738" description="WSC domain-containing protein" evidence="2">
    <location>
        <begin position="22"/>
        <end position="780"/>
    </location>
</feature>
<dbReference type="Pfam" id="PF01822">
    <property type="entry name" value="WSC"/>
    <property type="match status" value="2"/>
</dbReference>
<evidence type="ECO:0000256" key="2">
    <source>
        <dbReference type="SAM" id="SignalP"/>
    </source>
</evidence>
<dbReference type="PROSITE" id="PS51212">
    <property type="entry name" value="WSC"/>
    <property type="match status" value="2"/>
</dbReference>
<feature type="domain" description="WSC" evidence="3">
    <location>
        <begin position="158"/>
        <end position="253"/>
    </location>
</feature>
<dbReference type="PANTHER" id="PTHR32208:SF105">
    <property type="entry name" value="COPPER RADICAL OXIDASE"/>
    <property type="match status" value="1"/>
</dbReference>
<dbReference type="SUPFAM" id="SSF81296">
    <property type="entry name" value="E set domains"/>
    <property type="match status" value="1"/>
</dbReference>
<dbReference type="Proteomes" id="UP001385951">
    <property type="component" value="Unassembled WGS sequence"/>
</dbReference>
<keyword evidence="1 2" id="KW-0732">Signal</keyword>
<evidence type="ECO:0000313" key="4">
    <source>
        <dbReference type="EMBL" id="KAK7683755.1"/>
    </source>
</evidence>
<dbReference type="AlphaFoldDB" id="A0AAW0G3W4"/>
<comment type="caution">
    <text evidence="4">The sequence shown here is derived from an EMBL/GenBank/DDBJ whole genome shotgun (WGS) entry which is preliminary data.</text>
</comment>
<accession>A0AAW0G3W4</accession>
<dbReference type="InterPro" id="IPR013783">
    <property type="entry name" value="Ig-like_fold"/>
</dbReference>
<dbReference type="InterPro" id="IPR037293">
    <property type="entry name" value="Gal_Oxidase_central_sf"/>
</dbReference>
<evidence type="ECO:0000256" key="1">
    <source>
        <dbReference type="ARBA" id="ARBA00022729"/>
    </source>
</evidence>
<dbReference type="InterPro" id="IPR015202">
    <property type="entry name" value="GO-like_E_set"/>
</dbReference>
<organism evidence="4 5">
    <name type="scientific">Cerrena zonata</name>
    <dbReference type="NCBI Taxonomy" id="2478898"/>
    <lineage>
        <taxon>Eukaryota</taxon>
        <taxon>Fungi</taxon>
        <taxon>Dikarya</taxon>
        <taxon>Basidiomycota</taxon>
        <taxon>Agaricomycotina</taxon>
        <taxon>Agaricomycetes</taxon>
        <taxon>Polyporales</taxon>
        <taxon>Cerrenaceae</taxon>
        <taxon>Cerrena</taxon>
    </lineage>
</organism>
<dbReference type="PANTHER" id="PTHR32208">
    <property type="entry name" value="SECRETED PROTEIN-RELATED"/>
    <property type="match status" value="1"/>
</dbReference>
<protein>
    <recommendedName>
        <fullName evidence="3">WSC domain-containing protein</fullName>
    </recommendedName>
</protein>
<reference evidence="4 5" key="1">
    <citation type="submission" date="2022-09" db="EMBL/GenBank/DDBJ databases">
        <authorList>
            <person name="Palmer J.M."/>
        </authorList>
    </citation>
    <scope>NUCLEOTIDE SEQUENCE [LARGE SCALE GENOMIC DNA]</scope>
    <source>
        <strain evidence="4 5">DSM 7382</strain>
    </source>
</reference>
<dbReference type="CDD" id="cd02851">
    <property type="entry name" value="E_set_GO_C"/>
    <property type="match status" value="1"/>
</dbReference>
<keyword evidence="5" id="KW-1185">Reference proteome</keyword>
<dbReference type="InterPro" id="IPR011043">
    <property type="entry name" value="Gal_Oxase/kelch_b-propeller"/>
</dbReference>
<evidence type="ECO:0000313" key="5">
    <source>
        <dbReference type="Proteomes" id="UP001385951"/>
    </source>
</evidence>
<dbReference type="SUPFAM" id="SSF50965">
    <property type="entry name" value="Galactose oxidase, central domain"/>
    <property type="match status" value="1"/>
</dbReference>
<dbReference type="EMBL" id="JASBNA010000029">
    <property type="protein sequence ID" value="KAK7683755.1"/>
    <property type="molecule type" value="Genomic_DNA"/>
</dbReference>
<dbReference type="InterPro" id="IPR009880">
    <property type="entry name" value="Glyoxal_oxidase_N"/>
</dbReference>
<dbReference type="InterPro" id="IPR002889">
    <property type="entry name" value="WSC_carb-bd"/>
</dbReference>
<evidence type="ECO:0000259" key="3">
    <source>
        <dbReference type="PROSITE" id="PS51212"/>
    </source>
</evidence>
<dbReference type="Gene3D" id="2.60.40.10">
    <property type="entry name" value="Immunoglobulins"/>
    <property type="match status" value="1"/>
</dbReference>
<name>A0AAW0G3W4_9APHY</name>
<feature type="domain" description="WSC" evidence="3">
    <location>
        <begin position="46"/>
        <end position="139"/>
    </location>
</feature>
<feature type="signal peptide" evidence="2">
    <location>
        <begin position="1"/>
        <end position="21"/>
    </location>
</feature>
<proteinExistence type="predicted"/>
<gene>
    <name evidence="4" type="ORF">QCA50_013131</name>
</gene>
<dbReference type="Pfam" id="PF09118">
    <property type="entry name" value="GO-like_E_set"/>
    <property type="match status" value="1"/>
</dbReference>
<dbReference type="Gene3D" id="2.130.10.80">
    <property type="entry name" value="Galactose oxidase/kelch, beta-propeller"/>
    <property type="match status" value="1"/>
</dbReference>
<sequence>MASLLSPLLVLASFAPNIIHAFHIGSLSGEESVGAHILATRDIPAPWQFAACYVDGAHGRVFSTQLPDNPGLTIESCIASCSSQGFTLAGAEFGVQCFCGNTLINGATVGQPADCNMNCGGNPTETCGGPNRLSVYTSTGNVVALPVPTPQNTSLPNGWAYQGCLQDVGTRVFPHQLNWVDNTTVVDCINQCQAFGYPAVGLEFGNQCFCGDVSDSQNNSPGLAPESDCSFPCSGDPTHLCGGANRLSYYSFNGNLDVWHTPANTGGYQFLIGGLVVPLVATVGINGKVNFLEKLGTGFPNSTGAYELDLSLVNDFEHAWRELHVHSDVFCSASLILPDKGARQLNVGGWSLDSTFGVRLYTPDGTAGVNGTNDWEENFNELHLQQGRWYPSSLVMPNGSVLVVGGEAGSNGAPVPTLEILPTPAGGPTFLFMDWLQRTDPNNLYPFLHVLPSGNIFVGYYNEARILNPITFDTITVLPNMPGSVTTFTAGRTYPMEGTAVLLPQHAPYTDPIEILICGGSDLNFQALDNCVTIAPESPNPTWTLERMPSKRVMPCMAALPDGTFLIVNGAQQGVAGFGLADFPNLQALLYDPSQPVHQRISVLGTTIVARLYHSEATLLPDGRVLISGSDPQTNNPDGTPKFPEEFRVEVYVPPYLSDGRTQPSFTITDTDWTYGSTHTIIVTLHQGDTSTMRVSLVAATSSTHGNVMGGRTIFPEFNCAGNTCTIVAPPNANISPPGWHQLFILDGPTPSHSTFVRIGGDPGRLGEWPPFPDFTRPGS</sequence>